<evidence type="ECO:0000256" key="1">
    <source>
        <dbReference type="ARBA" id="ARBA00022729"/>
    </source>
</evidence>
<feature type="non-terminal residue" evidence="3">
    <location>
        <position position="103"/>
    </location>
</feature>
<dbReference type="SUPFAM" id="SSF50685">
    <property type="entry name" value="Barwin-like endoglucanases"/>
    <property type="match status" value="1"/>
</dbReference>
<dbReference type="InterPro" id="IPR051477">
    <property type="entry name" value="Expansin_CellWall"/>
</dbReference>
<dbReference type="EMBL" id="ML002209">
    <property type="protein sequence ID" value="RKP40440.1"/>
    <property type="molecule type" value="Genomic_DNA"/>
</dbReference>
<dbReference type="Gene3D" id="2.40.40.10">
    <property type="entry name" value="RlpA-like domain"/>
    <property type="match status" value="1"/>
</dbReference>
<dbReference type="AlphaFoldDB" id="A0A4Q0A5C2"/>
<dbReference type="InterPro" id="IPR009009">
    <property type="entry name" value="RlpA-like_DPBB"/>
</dbReference>
<dbReference type="Pfam" id="PF03330">
    <property type="entry name" value="DPBB_1"/>
    <property type="match status" value="1"/>
</dbReference>
<name>A0A4Q0A5C2_9FUNG</name>
<dbReference type="CDD" id="cd22191">
    <property type="entry name" value="DPBB_RlpA_EXP_N-like"/>
    <property type="match status" value="1"/>
</dbReference>
<protein>
    <submittedName>
        <fullName evidence="3">RlpA-like double-psi beta-barrel-protein domain-containing protein-containing protein</fullName>
    </submittedName>
</protein>
<proteinExistence type="predicted"/>
<dbReference type="STRING" id="215637.A0A4Q0A5C2"/>
<keyword evidence="1" id="KW-0732">Signal</keyword>
<dbReference type="Proteomes" id="UP000268162">
    <property type="component" value="Unassembled WGS sequence"/>
</dbReference>
<dbReference type="InterPro" id="IPR036908">
    <property type="entry name" value="RlpA-like_sf"/>
</dbReference>
<accession>A0A4Q0A5C2</accession>
<evidence type="ECO:0000259" key="2">
    <source>
        <dbReference type="Pfam" id="PF03330"/>
    </source>
</evidence>
<dbReference type="PANTHER" id="PTHR31836:SF28">
    <property type="entry name" value="SRCR DOMAIN-CONTAINING PROTEIN-RELATED"/>
    <property type="match status" value="1"/>
</dbReference>
<reference evidence="4" key="1">
    <citation type="journal article" date="2018" name="Nat. Microbiol.">
        <title>Leveraging single-cell genomics to expand the fungal tree of life.</title>
        <authorList>
            <person name="Ahrendt S.R."/>
            <person name="Quandt C.A."/>
            <person name="Ciobanu D."/>
            <person name="Clum A."/>
            <person name="Salamov A."/>
            <person name="Andreopoulos B."/>
            <person name="Cheng J.F."/>
            <person name="Woyke T."/>
            <person name="Pelin A."/>
            <person name="Henrissat B."/>
            <person name="Reynolds N.K."/>
            <person name="Benny G.L."/>
            <person name="Smith M.E."/>
            <person name="James T.Y."/>
            <person name="Grigoriev I.V."/>
        </authorList>
    </citation>
    <scope>NUCLEOTIDE SEQUENCE [LARGE SCALE GENOMIC DNA]</scope>
    <source>
        <strain evidence="4">RSA 468</strain>
    </source>
</reference>
<feature type="non-terminal residue" evidence="3">
    <location>
        <position position="1"/>
    </location>
</feature>
<keyword evidence="4" id="KW-1185">Reference proteome</keyword>
<dbReference type="PANTHER" id="PTHR31836">
    <property type="match status" value="1"/>
</dbReference>
<evidence type="ECO:0000313" key="4">
    <source>
        <dbReference type="Proteomes" id="UP000268162"/>
    </source>
</evidence>
<gene>
    <name evidence="3" type="ORF">BJ085DRAFT_3229</name>
</gene>
<sequence length="103" mass="11409">QRGEATWYKAGLGACGFVSKDTDMIGALNAPDFDPATPNGNPNKNSLCKRQIKVYNDKNQSINIQVADKCPECKKGDIDLSSAAFQKLFSLDKGRMPIKWEWV</sequence>
<organism evidence="3 4">
    <name type="scientific">Dimargaris cristalligena</name>
    <dbReference type="NCBI Taxonomy" id="215637"/>
    <lineage>
        <taxon>Eukaryota</taxon>
        <taxon>Fungi</taxon>
        <taxon>Fungi incertae sedis</taxon>
        <taxon>Zoopagomycota</taxon>
        <taxon>Kickxellomycotina</taxon>
        <taxon>Dimargaritomycetes</taxon>
        <taxon>Dimargaritales</taxon>
        <taxon>Dimargaritaceae</taxon>
        <taxon>Dimargaris</taxon>
    </lineage>
</organism>
<evidence type="ECO:0000313" key="3">
    <source>
        <dbReference type="EMBL" id="RKP40440.1"/>
    </source>
</evidence>
<feature type="domain" description="RlpA-like protein double-psi beta-barrel" evidence="2">
    <location>
        <begin position="2"/>
        <end position="99"/>
    </location>
</feature>